<comment type="caution">
    <text evidence="1">The sequence shown here is derived from an EMBL/GenBank/DDBJ whole genome shotgun (WGS) entry which is preliminary data.</text>
</comment>
<dbReference type="AlphaFoldDB" id="A0A642UUP0"/>
<evidence type="ECO:0000313" key="2">
    <source>
        <dbReference type="Proteomes" id="UP000449547"/>
    </source>
</evidence>
<protein>
    <submittedName>
        <fullName evidence="1">Uncharacterized protein</fullName>
    </submittedName>
</protein>
<keyword evidence="2" id="KW-1185">Reference proteome</keyword>
<dbReference type="OrthoDB" id="4015271at2759"/>
<sequence>MPRRVLLRRGYVSFASFYDTPSPTAPLDPKLTSVIDDHRYSELLTSPQVYDDPEFINKVMLYVLDNCPDMNLTMSESDIEIPYYRFAENHQMRHINVDTPFYHYIYSHIPKLYQFLRSVEPMMFNNRQFHQYLVWLAFHMDDSATIQRLTFSGDEYDVETLGYMVASFIQNYELDFTKRVVTHWLDKRQLSDPSRLLEVIFAELDSVDALLSNYQFFFRLWRDKQLPISGKALYLLLRQYTKYGNADHMNEIKSYLDASPHRHHYLVSTVLLQHRIRQRSPNHKKPITEEDVIELGKISETTSSEEELIDLYYNWLKFFAVHSSFTYIQLVLAEMKRRHLTKSPLFAKFHLVVVRHFGSNLRFFDLWTYMKALVVSNNEPFSEPYLVAFFEAFVATYPHYVPQFKRQFDDWLVANFASEDVTRLSSIFSVTKVVSQVTPYNLDIQPLRDNPKKYSSVYWKDISWSRQEVLPKKIVKDQVNYRATRGFADVIKKGVRVDSSIVEATFRRADLSTRNRIIELCRTMDMLPRLNPKFELYKVQANQNPRALQQFMKHIDSLGTNDRIVYARMLMNAGLGEQCKSVLATLTGLTDHQKMVTFIIGLRNHINSGAYDDAINHLQSFPLDHVVLSPFLFNQGCYIEKHLVSKIEQKRQHNNVVNDNLLRLTSILQGFLGDVNLRVERDSQELESITEEMLSFIETWMNGVTPA</sequence>
<dbReference type="VEuPathDB" id="FungiDB:DIURU_002983"/>
<name>A0A642UUP0_DIURU</name>
<organism evidence="1 2">
    <name type="scientific">Diutina rugosa</name>
    <name type="common">Yeast</name>
    <name type="synonym">Candida rugosa</name>
    <dbReference type="NCBI Taxonomy" id="5481"/>
    <lineage>
        <taxon>Eukaryota</taxon>
        <taxon>Fungi</taxon>
        <taxon>Dikarya</taxon>
        <taxon>Ascomycota</taxon>
        <taxon>Saccharomycotina</taxon>
        <taxon>Pichiomycetes</taxon>
        <taxon>Debaryomycetaceae</taxon>
        <taxon>Diutina</taxon>
    </lineage>
</organism>
<evidence type="ECO:0000313" key="1">
    <source>
        <dbReference type="EMBL" id="KAA8902189.1"/>
    </source>
</evidence>
<proteinExistence type="predicted"/>
<accession>A0A642UUP0</accession>
<reference evidence="1 2" key="1">
    <citation type="submission" date="2019-07" db="EMBL/GenBank/DDBJ databases">
        <title>Genome assembly of two rare yeast pathogens: Diutina rugosa and Trichomonascus ciferrii.</title>
        <authorList>
            <person name="Mixao V."/>
            <person name="Saus E."/>
            <person name="Hansen A."/>
            <person name="Lass-Flor C."/>
            <person name="Gabaldon T."/>
        </authorList>
    </citation>
    <scope>NUCLEOTIDE SEQUENCE [LARGE SCALE GENOMIC DNA]</scope>
    <source>
        <strain evidence="1 2">CBS 613</strain>
    </source>
</reference>
<dbReference type="GeneID" id="54781634"/>
<dbReference type="Proteomes" id="UP000449547">
    <property type="component" value="Unassembled WGS sequence"/>
</dbReference>
<gene>
    <name evidence="1" type="ORF">DIURU_002983</name>
</gene>
<dbReference type="OMA" id="PYYNFIN"/>
<dbReference type="EMBL" id="SWFT01000092">
    <property type="protein sequence ID" value="KAA8902189.1"/>
    <property type="molecule type" value="Genomic_DNA"/>
</dbReference>
<dbReference type="RefSeq" id="XP_034012271.1">
    <property type="nucleotide sequence ID" value="XM_034155694.1"/>
</dbReference>